<protein>
    <recommendedName>
        <fullName evidence="5">Thioesterase domain-containing protein</fullName>
    </recommendedName>
</protein>
<dbReference type="AlphaFoldDB" id="A0A381RK84"/>
<reference evidence="4" key="1">
    <citation type="submission" date="2018-05" db="EMBL/GenBank/DDBJ databases">
        <authorList>
            <person name="Lanie J.A."/>
            <person name="Ng W.-L."/>
            <person name="Kazmierczak K.M."/>
            <person name="Andrzejewski T.M."/>
            <person name="Davidsen T.M."/>
            <person name="Wayne K.J."/>
            <person name="Tettelin H."/>
            <person name="Glass J.I."/>
            <person name="Rusch D."/>
            <person name="Podicherti R."/>
            <person name="Tsui H.-C.T."/>
            <person name="Winkler M.E."/>
        </authorList>
    </citation>
    <scope>NUCLEOTIDE SEQUENCE</scope>
</reference>
<feature type="region of interest" description="Disordered" evidence="1">
    <location>
        <begin position="55"/>
        <end position="78"/>
    </location>
</feature>
<accession>A0A381RK84</accession>
<organism evidence="4">
    <name type="scientific">marine metagenome</name>
    <dbReference type="NCBI Taxonomy" id="408172"/>
    <lineage>
        <taxon>unclassified sequences</taxon>
        <taxon>metagenomes</taxon>
        <taxon>ecological metagenomes</taxon>
    </lineage>
</organism>
<dbReference type="SUPFAM" id="SSF54637">
    <property type="entry name" value="Thioesterase/thiol ester dehydrase-isomerase"/>
    <property type="match status" value="1"/>
</dbReference>
<dbReference type="InterPro" id="IPR029069">
    <property type="entry name" value="HotDog_dom_sf"/>
</dbReference>
<dbReference type="EMBL" id="UINC01002044">
    <property type="protein sequence ID" value="SUZ92250.1"/>
    <property type="molecule type" value="Genomic_DNA"/>
</dbReference>
<sequence>MRTCRHTVDLMRGVPLDPIRPEVEVLRDGRRIQVVRASLYADEVEVARSTTLRMRVGDTPNPVDPVRTAHAEDDPHPMPDEPVELSMVGVGVPGFLRAVELRQEGAYRSGAPGLLWLRLHNEMVEGHPTSPFVRLAAIADMASMAAQYLKPDAWITVNADLTVSAFRDPVGDWVGLRGLHKNNGDGIGLSDAVLYDLGGRVGRATASILIEPR</sequence>
<evidence type="ECO:0000256" key="1">
    <source>
        <dbReference type="SAM" id="MobiDB-lite"/>
    </source>
</evidence>
<feature type="domain" description="Acyl-CoA thioesterase-like N-terminal HotDog" evidence="2">
    <location>
        <begin position="5"/>
        <end position="52"/>
    </location>
</feature>
<feature type="domain" description="Acyl-CoA thioesterase-like C-terminal" evidence="3">
    <location>
        <begin position="77"/>
        <end position="204"/>
    </location>
</feature>
<feature type="compositionally biased region" description="Basic and acidic residues" evidence="1">
    <location>
        <begin position="67"/>
        <end position="78"/>
    </location>
</feature>
<dbReference type="InterPro" id="IPR042171">
    <property type="entry name" value="Acyl-CoA_hotdog"/>
</dbReference>
<evidence type="ECO:0000259" key="2">
    <source>
        <dbReference type="Pfam" id="PF13622"/>
    </source>
</evidence>
<name>A0A381RK84_9ZZZZ</name>
<evidence type="ECO:0000259" key="3">
    <source>
        <dbReference type="Pfam" id="PF20789"/>
    </source>
</evidence>
<gene>
    <name evidence="4" type="ORF">METZ01_LOCUS45104</name>
</gene>
<evidence type="ECO:0000313" key="4">
    <source>
        <dbReference type="EMBL" id="SUZ92250.1"/>
    </source>
</evidence>
<dbReference type="InterPro" id="IPR049449">
    <property type="entry name" value="TesB_ACOT8-like_N"/>
</dbReference>
<dbReference type="Gene3D" id="2.40.160.210">
    <property type="entry name" value="Acyl-CoA thioesterase, double hotdog domain"/>
    <property type="match status" value="1"/>
</dbReference>
<dbReference type="Pfam" id="PF13622">
    <property type="entry name" value="4HBT_3"/>
    <property type="match status" value="1"/>
</dbReference>
<proteinExistence type="predicted"/>
<dbReference type="InterPro" id="IPR049450">
    <property type="entry name" value="ACOT8-like_C"/>
</dbReference>
<dbReference type="Pfam" id="PF20789">
    <property type="entry name" value="4HBT_3C"/>
    <property type="match status" value="1"/>
</dbReference>
<evidence type="ECO:0008006" key="5">
    <source>
        <dbReference type="Google" id="ProtNLM"/>
    </source>
</evidence>